<comment type="catalytic activity">
    <reaction evidence="14">
        <text>a 3-oxo acid + succinyl-CoA = a 3-oxoacyl-CoA + succinate</text>
        <dbReference type="Rhea" id="RHEA:24564"/>
        <dbReference type="ChEBI" id="CHEBI:30031"/>
        <dbReference type="ChEBI" id="CHEBI:35973"/>
        <dbReference type="ChEBI" id="CHEBI:57292"/>
        <dbReference type="ChEBI" id="CHEBI:90726"/>
        <dbReference type="EC" id="2.8.3.5"/>
    </reaction>
    <physiologicalReaction direction="left-to-right" evidence="14">
        <dbReference type="Rhea" id="RHEA:24565"/>
    </physiologicalReaction>
</comment>
<dbReference type="SUPFAM" id="SSF57501">
    <property type="entry name" value="Cystine-knot cytokines"/>
    <property type="match status" value="1"/>
</dbReference>
<feature type="domain" description="TGF-beta family profile" evidence="18">
    <location>
        <begin position="588"/>
        <end position="719"/>
    </location>
</feature>
<dbReference type="InterPro" id="IPR029034">
    <property type="entry name" value="Cystine-knot_cytokine"/>
</dbReference>
<reference evidence="19 20" key="1">
    <citation type="journal article" date="2020" name="Mol. Biol. Evol.">
        <title>Interspecific Gene Flow and the Evolution of Specialization in Black and White Rhinoceros.</title>
        <authorList>
            <person name="Moodley Y."/>
            <person name="Westbury M.V."/>
            <person name="Russo I.M."/>
            <person name="Gopalakrishnan S."/>
            <person name="Rakotoarivelo A."/>
            <person name="Olsen R.A."/>
            <person name="Prost S."/>
            <person name="Tunstall T."/>
            <person name="Ryder O.A."/>
            <person name="Dalen L."/>
            <person name="Bruford M.W."/>
        </authorList>
    </citation>
    <scope>NUCLEOTIDE SEQUENCE [LARGE SCALE GENOMIC DNA]</scope>
    <source>
        <strain evidence="19">SBR-YM</strain>
        <tissue evidence="19">Skin</tissue>
    </source>
</reference>
<name>A0A7J7E3G3_DICBM</name>
<dbReference type="Gene3D" id="2.10.90.10">
    <property type="entry name" value="Cystine-knot cytokines"/>
    <property type="match status" value="1"/>
</dbReference>
<keyword evidence="13" id="KW-0325">Glycoprotein</keyword>
<dbReference type="InterPro" id="IPR001839">
    <property type="entry name" value="TGF-b_C"/>
</dbReference>
<comment type="subcellular location">
    <subcellularLocation>
        <location evidence="1">Mitochondrion</location>
    </subcellularLocation>
    <subcellularLocation>
        <location evidence="2">Secreted</location>
    </subcellularLocation>
</comment>
<evidence type="ECO:0000256" key="15">
    <source>
        <dbReference type="ARBA" id="ARBA00051996"/>
    </source>
</evidence>
<dbReference type="PROSITE" id="PS51362">
    <property type="entry name" value="TGF_BETA_2"/>
    <property type="match status" value="1"/>
</dbReference>
<dbReference type="Gene3D" id="3.40.1080.10">
    <property type="entry name" value="Glutaconate Coenzyme A-transferase"/>
    <property type="match status" value="2"/>
</dbReference>
<dbReference type="PROSITE" id="PS01274">
    <property type="entry name" value="COA_TRANSF_2"/>
    <property type="match status" value="1"/>
</dbReference>
<evidence type="ECO:0000256" key="14">
    <source>
        <dbReference type="ARBA" id="ARBA00051054"/>
    </source>
</evidence>
<feature type="region of interest" description="Disordered" evidence="17">
    <location>
        <begin position="508"/>
        <end position="540"/>
    </location>
</feature>
<evidence type="ECO:0000256" key="7">
    <source>
        <dbReference type="ARBA" id="ARBA00022525"/>
    </source>
</evidence>
<evidence type="ECO:0000256" key="5">
    <source>
        <dbReference type="ARBA" id="ARBA00007154"/>
    </source>
</evidence>
<evidence type="ECO:0000256" key="12">
    <source>
        <dbReference type="ARBA" id="ARBA00023157"/>
    </source>
</evidence>
<dbReference type="CDD" id="cd19398">
    <property type="entry name" value="TGF_beta_BMP8"/>
    <property type="match status" value="1"/>
</dbReference>
<evidence type="ECO:0000256" key="2">
    <source>
        <dbReference type="ARBA" id="ARBA00004613"/>
    </source>
</evidence>
<dbReference type="UniPathway" id="UPA00929">
    <property type="reaction ID" value="UER00894"/>
</dbReference>
<evidence type="ECO:0000313" key="20">
    <source>
        <dbReference type="Proteomes" id="UP000551758"/>
    </source>
</evidence>
<dbReference type="Pfam" id="PF01144">
    <property type="entry name" value="CoA_trans"/>
    <property type="match status" value="2"/>
</dbReference>
<evidence type="ECO:0000256" key="8">
    <source>
        <dbReference type="ARBA" id="ARBA00022679"/>
    </source>
</evidence>
<dbReference type="SMART" id="SM00204">
    <property type="entry name" value="TGFB"/>
    <property type="match status" value="1"/>
</dbReference>
<dbReference type="SUPFAM" id="SSF100950">
    <property type="entry name" value="NagB/RpiA/CoA transferase-like"/>
    <property type="match status" value="2"/>
</dbReference>
<evidence type="ECO:0000256" key="3">
    <source>
        <dbReference type="ARBA" id="ARBA00004753"/>
    </source>
</evidence>
<dbReference type="PANTHER" id="PTHR13707:SF28">
    <property type="entry name" value="SUCCINYL-COA:3-KETOACID COENZYME A TRANSFERASE 2, MITOCHONDRIAL"/>
    <property type="match status" value="1"/>
</dbReference>
<keyword evidence="10 16" id="KW-0339">Growth factor</keyword>
<feature type="non-terminal residue" evidence="19">
    <location>
        <position position="1"/>
    </location>
</feature>
<dbReference type="InterPro" id="IPR004163">
    <property type="entry name" value="CoA_transf_BS"/>
</dbReference>
<organism evidence="19 20">
    <name type="scientific">Diceros bicornis minor</name>
    <name type="common">South-central black rhinoceros</name>
    <dbReference type="NCBI Taxonomy" id="77932"/>
    <lineage>
        <taxon>Eukaryota</taxon>
        <taxon>Metazoa</taxon>
        <taxon>Chordata</taxon>
        <taxon>Craniata</taxon>
        <taxon>Vertebrata</taxon>
        <taxon>Euteleostomi</taxon>
        <taxon>Mammalia</taxon>
        <taxon>Eutheria</taxon>
        <taxon>Laurasiatheria</taxon>
        <taxon>Perissodactyla</taxon>
        <taxon>Rhinocerotidae</taxon>
        <taxon>Diceros</taxon>
    </lineage>
</organism>
<comment type="pathway">
    <text evidence="3">Ketone metabolism; succinyl-CoA degradation; acetoacetyl-CoA from succinyl-CoA: step 1/1.</text>
</comment>
<proteinExistence type="inferred from homology"/>
<comment type="similarity">
    <text evidence="5">Belongs to the 3-oxoacid CoA-transferase family.</text>
</comment>
<dbReference type="EC" id="2.8.3.5" evidence="6"/>
<dbReference type="AlphaFoldDB" id="A0A7J7E3G3"/>
<evidence type="ECO:0000256" key="6">
    <source>
        <dbReference type="ARBA" id="ARBA00012490"/>
    </source>
</evidence>
<dbReference type="GO" id="GO:0005739">
    <property type="term" value="C:mitochondrion"/>
    <property type="evidence" value="ECO:0007669"/>
    <property type="project" value="UniProtKB-SubCell"/>
</dbReference>
<dbReference type="InterPro" id="IPR004165">
    <property type="entry name" value="CoA_trans_fam_I"/>
</dbReference>
<evidence type="ECO:0000256" key="1">
    <source>
        <dbReference type="ARBA" id="ARBA00004173"/>
    </source>
</evidence>
<keyword evidence="8" id="KW-0808">Transferase</keyword>
<evidence type="ECO:0000256" key="10">
    <source>
        <dbReference type="ARBA" id="ARBA00023030"/>
    </source>
</evidence>
<dbReference type="GO" id="GO:0008083">
    <property type="term" value="F:growth factor activity"/>
    <property type="evidence" value="ECO:0007669"/>
    <property type="project" value="UniProtKB-KW"/>
</dbReference>
<comment type="caution">
    <text evidence="19">The sequence shown here is derived from an EMBL/GenBank/DDBJ whole genome shotgun (WGS) entry which is preliminary data.</text>
</comment>
<keyword evidence="11" id="KW-0496">Mitochondrion</keyword>
<evidence type="ECO:0000256" key="17">
    <source>
        <dbReference type="SAM" id="MobiDB-lite"/>
    </source>
</evidence>
<accession>A0A7J7E3G3</accession>
<evidence type="ECO:0000313" key="19">
    <source>
        <dbReference type="EMBL" id="KAF5910295.1"/>
    </source>
</evidence>
<keyword evidence="20" id="KW-1185">Reference proteome</keyword>
<dbReference type="FunFam" id="3.40.1080.10:FF:000001">
    <property type="entry name" value="Succinyl-coa:3-ketoacid-coenzyme a transferase subunit b"/>
    <property type="match status" value="1"/>
</dbReference>
<dbReference type="GO" id="GO:0005576">
    <property type="term" value="C:extracellular region"/>
    <property type="evidence" value="ECO:0007669"/>
    <property type="project" value="UniProtKB-SubCell"/>
</dbReference>
<protein>
    <recommendedName>
        <fullName evidence="6">3-oxoacid CoA-transferase</fullName>
        <ecNumber evidence="6">2.8.3.5</ecNumber>
    </recommendedName>
</protein>
<keyword evidence="7" id="KW-0964">Secreted</keyword>
<dbReference type="EMBL" id="JACDTQ010004225">
    <property type="protein sequence ID" value="KAF5910295.1"/>
    <property type="molecule type" value="Genomic_DNA"/>
</dbReference>
<keyword evidence="9" id="KW-0809">Transit peptide</keyword>
<gene>
    <name evidence="19" type="ORF">HPG69_014527</name>
</gene>
<dbReference type="NCBIfam" id="TIGR02429">
    <property type="entry name" value="pcaI_scoA_fam"/>
    <property type="match status" value="1"/>
</dbReference>
<dbReference type="InterPro" id="IPR012791">
    <property type="entry name" value="3-oxoacid_CoA-transf_B"/>
</dbReference>
<evidence type="ECO:0000259" key="18">
    <source>
        <dbReference type="PROSITE" id="PS51362"/>
    </source>
</evidence>
<dbReference type="FunFam" id="3.40.1080.10:FF:000002">
    <property type="entry name" value="Succinyl-CoA:3-ketoacid-coenzyme A transferase, mitochondrial"/>
    <property type="match status" value="1"/>
</dbReference>
<dbReference type="PANTHER" id="PTHR13707">
    <property type="entry name" value="KETOACID-COENZYME A TRANSFERASE"/>
    <property type="match status" value="1"/>
</dbReference>
<feature type="region of interest" description="Disordered" evidence="17">
    <location>
        <begin position="579"/>
        <end position="605"/>
    </location>
</feature>
<dbReference type="Proteomes" id="UP000551758">
    <property type="component" value="Unassembled WGS sequence"/>
</dbReference>
<dbReference type="FunFam" id="2.10.90.10:FF:000020">
    <property type="entry name" value="bone morphogenetic protein 8B"/>
    <property type="match status" value="1"/>
</dbReference>
<dbReference type="NCBIfam" id="TIGR02428">
    <property type="entry name" value="pcaJ_scoB_fam"/>
    <property type="match status" value="1"/>
</dbReference>
<dbReference type="InterPro" id="IPR004164">
    <property type="entry name" value="CoA_transf_AS"/>
</dbReference>
<sequence length="719" mass="78477">APSWGRGLAGVGRDSSQRPLVVEPARARAQFYTDPLEAVQDISDGAKIMVGGFGLCGIPENLIGALLKTRVKDLTVVSSNVGVDDFGLGLLLGTKQITRIICSYVGENALCEQQYLAGELELELTPQGTLAERIRAGGAGVPAFYTPTAYGTLVQEGGAPIRYFQDGHIAILSQPREVREFHGHHYLLEHAITADFALVKGWKADRAGNVIFRRSARNFNVPMCKAAETSVVEVEEIVDVGSFAPEDIHVPNIYVDRVIQGERYEKRIERLTVRKQEDGKAKSADDIRTRIIKRAALEFEDGMYANLGIGIPLLASNYISPDITVHLHSENGVLGLGPFPLKDEVDADLINAGKQTVTIFPGGCFFSSDDSFAMIRGGHINLTMLGAMQVSKYGDLANWMIPGKRVKGMGGAMDLVSSTKTRVVVTMEHCTKANEPKIVEKCTMPLTGKRCVDRIITEKAVFDVHKKRGLTLTELWEGLTVEDIKKSTGSTFAVSPNLRPMQQVLSLRAPGPAPASADRSLLCPRAGPPPSSDRLSPLSVPGLSVDPGLAGLLGRRAPRSKQPFVVTFFRASPSPVRAPRAVRPLKRRPQKKTNELPHPNKLPGIFDDVHGSDGRQVCRRHELYVSFQDLGWLDWVIAPQGYSAYYCEGECSFPLDSCMNATNHAILQSLVHLMKPDAVPKACCAPTKLSAISVLYYDSSNNVILRKHRNMVVRACGCH</sequence>
<dbReference type="InterPro" id="IPR017948">
    <property type="entry name" value="TGFb_CS"/>
</dbReference>
<dbReference type="InterPro" id="IPR012792">
    <property type="entry name" value="3-oxoacid_CoA-transf_A"/>
</dbReference>
<dbReference type="SMART" id="SM00882">
    <property type="entry name" value="CoA_trans"/>
    <property type="match status" value="2"/>
</dbReference>
<evidence type="ECO:0000256" key="13">
    <source>
        <dbReference type="ARBA" id="ARBA00023180"/>
    </source>
</evidence>
<evidence type="ECO:0000256" key="16">
    <source>
        <dbReference type="RuleBase" id="RU000354"/>
    </source>
</evidence>
<keyword evidence="12" id="KW-1015">Disulfide bond</keyword>
<evidence type="ECO:0000256" key="9">
    <source>
        <dbReference type="ARBA" id="ARBA00022946"/>
    </source>
</evidence>
<evidence type="ECO:0000256" key="11">
    <source>
        <dbReference type="ARBA" id="ARBA00023128"/>
    </source>
</evidence>
<dbReference type="Pfam" id="PF00019">
    <property type="entry name" value="TGF_beta"/>
    <property type="match status" value="1"/>
</dbReference>
<dbReference type="GO" id="GO:0008260">
    <property type="term" value="F:succinyl-CoA:3-oxo-acid CoA-transferase activity"/>
    <property type="evidence" value="ECO:0007669"/>
    <property type="project" value="UniProtKB-EC"/>
</dbReference>
<dbReference type="PROSITE" id="PS00250">
    <property type="entry name" value="TGF_BETA_1"/>
    <property type="match status" value="1"/>
</dbReference>
<dbReference type="PROSITE" id="PS01273">
    <property type="entry name" value="COA_TRANSF_1"/>
    <property type="match status" value="1"/>
</dbReference>
<dbReference type="InterPro" id="IPR037171">
    <property type="entry name" value="NagB/RpiA_transferase-like"/>
</dbReference>
<comment type="catalytic activity">
    <reaction evidence="15">
        <text>acetoacetate + succinyl-CoA = acetoacetyl-CoA + succinate</text>
        <dbReference type="Rhea" id="RHEA:25480"/>
        <dbReference type="ChEBI" id="CHEBI:13705"/>
        <dbReference type="ChEBI" id="CHEBI:30031"/>
        <dbReference type="ChEBI" id="CHEBI:57286"/>
        <dbReference type="ChEBI" id="CHEBI:57292"/>
        <dbReference type="EC" id="2.8.3.5"/>
    </reaction>
    <physiologicalReaction direction="left-to-right" evidence="15">
        <dbReference type="Rhea" id="RHEA:25481"/>
    </physiologicalReaction>
</comment>
<comment type="similarity">
    <text evidence="4 16">Belongs to the TGF-beta family.</text>
</comment>
<evidence type="ECO:0000256" key="4">
    <source>
        <dbReference type="ARBA" id="ARBA00006656"/>
    </source>
</evidence>